<dbReference type="AlphaFoldDB" id="M2PKN7"/>
<keyword evidence="2 6" id="KW-0227">DNA damage</keyword>
<evidence type="ECO:0000256" key="1">
    <source>
        <dbReference type="ARBA" id="ARBA00022490"/>
    </source>
</evidence>
<dbReference type="InterPro" id="IPR013849">
    <property type="entry name" value="DNA_helicase_Holl-junc_RuvA_I"/>
</dbReference>
<dbReference type="EMBL" id="AGEJ01000024">
    <property type="protein sequence ID" value="EMD16134.1"/>
    <property type="molecule type" value="Genomic_DNA"/>
</dbReference>
<dbReference type="HAMAP" id="MF_00031">
    <property type="entry name" value="DNA_HJ_migration_RuvA"/>
    <property type="match status" value="1"/>
</dbReference>
<dbReference type="GO" id="GO:0048476">
    <property type="term" value="C:Holliday junction resolvase complex"/>
    <property type="evidence" value="ECO:0007669"/>
    <property type="project" value="UniProtKB-UniRule"/>
</dbReference>
<dbReference type="CDD" id="cd14332">
    <property type="entry name" value="UBA_RuvA_C"/>
    <property type="match status" value="1"/>
</dbReference>
<dbReference type="Pfam" id="PF14520">
    <property type="entry name" value="HHH_5"/>
    <property type="match status" value="1"/>
</dbReference>
<dbReference type="Proteomes" id="UP000011758">
    <property type="component" value="Unassembled WGS sequence"/>
</dbReference>
<dbReference type="RefSeq" id="WP_004803736.1">
    <property type="nucleotide sequence ID" value="NZ_AUGJ01000011.1"/>
</dbReference>
<comment type="caution">
    <text evidence="8">The sequence shown here is derived from an EMBL/GenBank/DDBJ whole genome shotgun (WGS) entry which is preliminary data.</text>
</comment>
<dbReference type="GO" id="GO:0009379">
    <property type="term" value="C:Holliday junction helicase complex"/>
    <property type="evidence" value="ECO:0007669"/>
    <property type="project" value="InterPro"/>
</dbReference>
<dbReference type="NCBIfam" id="TIGR00084">
    <property type="entry name" value="ruvA"/>
    <property type="match status" value="1"/>
</dbReference>
<keyword evidence="3 6" id="KW-0238">DNA-binding</keyword>
<comment type="domain">
    <text evidence="6">Has three domains with a flexible linker between the domains II and III and assumes an 'L' shape. Domain III is highly mobile and contacts RuvB.</text>
</comment>
<keyword evidence="9" id="KW-1185">Reference proteome</keyword>
<dbReference type="InterPro" id="IPR010994">
    <property type="entry name" value="RuvA_2-like"/>
</dbReference>
<dbReference type="InterPro" id="IPR036267">
    <property type="entry name" value="RuvA_C_sf"/>
</dbReference>
<evidence type="ECO:0000256" key="5">
    <source>
        <dbReference type="ARBA" id="ARBA00023204"/>
    </source>
</evidence>
<dbReference type="GO" id="GO:0005737">
    <property type="term" value="C:cytoplasm"/>
    <property type="evidence" value="ECO:0007669"/>
    <property type="project" value="UniProtKB-SubCell"/>
</dbReference>
<evidence type="ECO:0000259" key="7">
    <source>
        <dbReference type="SMART" id="SM00278"/>
    </source>
</evidence>
<dbReference type="Pfam" id="PF01330">
    <property type="entry name" value="RuvA_N"/>
    <property type="match status" value="1"/>
</dbReference>
<comment type="subunit">
    <text evidence="6">Homotetramer. Forms an RuvA(8)-RuvB(12)-Holliday junction (HJ) complex. HJ DNA is sandwiched between 2 RuvA tetramers; dsDNA enters through RuvA and exits via RuvB. An RuvB hexamer assembles on each DNA strand where it exits the tetramer. Each RuvB hexamer is contacted by two RuvA subunits (via domain III) on 2 adjacent RuvB subunits; this complex drives branch migration. In the full resolvosome a probable DNA-RuvA(4)-RuvB(12)-RuvC(2) complex forms which resolves the HJ.</text>
</comment>
<dbReference type="Pfam" id="PF07499">
    <property type="entry name" value="RuvA_C"/>
    <property type="match status" value="1"/>
</dbReference>
<dbReference type="STRING" id="999415.HMPREF9943_01537"/>
<gene>
    <name evidence="6" type="primary">ruvA</name>
    <name evidence="8" type="ORF">HMPREF9943_01537</name>
</gene>
<evidence type="ECO:0000313" key="9">
    <source>
        <dbReference type="Proteomes" id="UP000011758"/>
    </source>
</evidence>
<keyword evidence="5 6" id="KW-0234">DNA repair</keyword>
<dbReference type="GO" id="GO:0009378">
    <property type="term" value="F:four-way junction helicase activity"/>
    <property type="evidence" value="ECO:0007669"/>
    <property type="project" value="InterPro"/>
</dbReference>
<keyword evidence="8" id="KW-0347">Helicase</keyword>
<accession>M2PKN7</accession>
<dbReference type="Gene3D" id="1.10.150.20">
    <property type="entry name" value="5' to 3' exonuclease, C-terminal subdomain"/>
    <property type="match status" value="1"/>
</dbReference>
<dbReference type="InterPro" id="IPR011114">
    <property type="entry name" value="RuvA_C"/>
</dbReference>
<dbReference type="OrthoDB" id="5293449at2"/>
<feature type="region of interest" description="Domain III" evidence="6">
    <location>
        <begin position="145"/>
        <end position="191"/>
    </location>
</feature>
<feature type="domain" description="Helix-hairpin-helix DNA-binding motif class 1" evidence="7">
    <location>
        <begin position="105"/>
        <end position="124"/>
    </location>
</feature>
<dbReference type="GO" id="GO:0000400">
    <property type="term" value="F:four-way junction DNA binding"/>
    <property type="evidence" value="ECO:0007669"/>
    <property type="project" value="UniProtKB-UniRule"/>
</dbReference>
<keyword evidence="4 6" id="KW-0233">DNA recombination</keyword>
<name>M2PKN7_9FIRM</name>
<evidence type="ECO:0000256" key="3">
    <source>
        <dbReference type="ARBA" id="ARBA00023125"/>
    </source>
</evidence>
<feature type="domain" description="Helix-hairpin-helix DNA-binding motif class 1" evidence="7">
    <location>
        <begin position="70"/>
        <end position="89"/>
    </location>
</feature>
<organism evidence="8 9">
    <name type="scientific">Eggerthia catenaformis OT 569 = DSM 20559</name>
    <dbReference type="NCBI Taxonomy" id="999415"/>
    <lineage>
        <taxon>Bacteria</taxon>
        <taxon>Bacillati</taxon>
        <taxon>Bacillota</taxon>
        <taxon>Erysipelotrichia</taxon>
        <taxon>Erysipelotrichales</taxon>
        <taxon>Coprobacillaceae</taxon>
        <taxon>Eggerthia</taxon>
    </lineage>
</organism>
<comment type="function">
    <text evidence="6">The RuvA-RuvB-RuvC complex processes Holliday junction (HJ) DNA during genetic recombination and DNA repair, while the RuvA-RuvB complex plays an important role in the rescue of blocked DNA replication forks via replication fork reversal (RFR). RuvA specifically binds to HJ cruciform DNA, conferring on it an open structure. The RuvB hexamer acts as an ATP-dependent pump, pulling dsDNA into and through the RuvAB complex. HJ branch migration allows RuvC to scan DNA until it finds its consensus sequence, where it cleaves and resolves the cruciform DNA.</text>
</comment>
<dbReference type="SMART" id="SM00278">
    <property type="entry name" value="HhH1"/>
    <property type="match status" value="2"/>
</dbReference>
<keyword evidence="1 6" id="KW-0963">Cytoplasm</keyword>
<evidence type="ECO:0000256" key="4">
    <source>
        <dbReference type="ARBA" id="ARBA00023172"/>
    </source>
</evidence>
<dbReference type="SUPFAM" id="SSF50249">
    <property type="entry name" value="Nucleic acid-binding proteins"/>
    <property type="match status" value="1"/>
</dbReference>
<proteinExistence type="inferred from homology"/>
<comment type="subcellular location">
    <subcellularLocation>
        <location evidence="6">Cytoplasm</location>
    </subcellularLocation>
</comment>
<sequence>MYSYIKGTIVALYSDSIVLDNQGIGYLVYVSNPYQFEKNKEYTVYIFQSITENDMRLYGFKTSEQKDLFLMLIKVKGIGPKSAIAIIAAGETKDIIQAIEDSNVKFLRSFPGIGPKAASQIILDLKGKFNGVERLESSFSISPSYQEAVEVLIALGYKELEAEKAMKQISEENLDTNGYVKKALALMTLNK</sequence>
<keyword evidence="8" id="KW-0547">Nucleotide-binding</keyword>
<evidence type="ECO:0000256" key="2">
    <source>
        <dbReference type="ARBA" id="ARBA00022763"/>
    </source>
</evidence>
<evidence type="ECO:0000256" key="6">
    <source>
        <dbReference type="HAMAP-Rule" id="MF_00031"/>
    </source>
</evidence>
<evidence type="ECO:0000313" key="8">
    <source>
        <dbReference type="EMBL" id="EMD16134.1"/>
    </source>
</evidence>
<protein>
    <recommendedName>
        <fullName evidence="6">Holliday junction branch migration complex subunit RuvA</fullName>
    </recommendedName>
</protein>
<dbReference type="eggNOG" id="COG0632">
    <property type="taxonomic scope" value="Bacteria"/>
</dbReference>
<comment type="similarity">
    <text evidence="6">Belongs to the RuvA family.</text>
</comment>
<comment type="caution">
    <text evidence="6">Lacks conserved residue(s) required for the propagation of feature annotation.</text>
</comment>
<dbReference type="InterPro" id="IPR000085">
    <property type="entry name" value="RuvA"/>
</dbReference>
<keyword evidence="8" id="KW-0378">Hydrolase</keyword>
<dbReference type="GO" id="GO:0005524">
    <property type="term" value="F:ATP binding"/>
    <property type="evidence" value="ECO:0007669"/>
    <property type="project" value="InterPro"/>
</dbReference>
<dbReference type="InterPro" id="IPR003583">
    <property type="entry name" value="Hlx-hairpin-Hlx_DNA-bd_motif"/>
</dbReference>
<dbReference type="SUPFAM" id="SSF46929">
    <property type="entry name" value="DNA helicase RuvA subunit, C-terminal domain"/>
    <property type="match status" value="1"/>
</dbReference>
<dbReference type="Gene3D" id="2.40.50.140">
    <property type="entry name" value="Nucleic acid-binding proteins"/>
    <property type="match status" value="1"/>
</dbReference>
<dbReference type="PATRIC" id="fig|999415.3.peg.1564"/>
<reference evidence="8 9" key="1">
    <citation type="submission" date="2013-02" db="EMBL/GenBank/DDBJ databases">
        <title>The Genome Sequence of Lactobacillus catenaformis F0143.</title>
        <authorList>
            <consortium name="The Broad Institute Genome Sequencing Platform"/>
            <person name="Earl A."/>
            <person name="Ward D."/>
            <person name="Feldgarden M."/>
            <person name="Gevers D."/>
            <person name="Izard J."/>
            <person name="Blanton J.M."/>
            <person name="Mathney J."/>
            <person name="Dewhirst F.E."/>
            <person name="Young S.K."/>
            <person name="Zeng Q."/>
            <person name="Gargeya S."/>
            <person name="Fitzgerald M."/>
            <person name="Haas B."/>
            <person name="Abouelleil A."/>
            <person name="Alvarado L."/>
            <person name="Arachchi H.M."/>
            <person name="Berlin A."/>
            <person name="Chapman S.B."/>
            <person name="Gearin G."/>
            <person name="Goldberg J."/>
            <person name="Griggs A."/>
            <person name="Gujja S."/>
            <person name="Hansen M."/>
            <person name="Heiman D."/>
            <person name="Howarth C."/>
            <person name="Larimer J."/>
            <person name="Lui A."/>
            <person name="MacDonald P.J.P."/>
            <person name="McCowen C."/>
            <person name="Montmayeur A."/>
            <person name="Murphy C."/>
            <person name="Neiman D."/>
            <person name="Pearson M."/>
            <person name="Priest M."/>
            <person name="Roberts A."/>
            <person name="Saif S."/>
            <person name="Shea T."/>
            <person name="Sisk P."/>
            <person name="Stolte C."/>
            <person name="Sykes S."/>
            <person name="Wortman J."/>
            <person name="Nusbaum C."/>
            <person name="Birren B."/>
        </authorList>
    </citation>
    <scope>NUCLEOTIDE SEQUENCE [LARGE SCALE GENOMIC DNA]</scope>
    <source>
        <strain evidence="8 9">OT 569</strain>
    </source>
</reference>
<dbReference type="GO" id="GO:0006281">
    <property type="term" value="P:DNA repair"/>
    <property type="evidence" value="ECO:0007669"/>
    <property type="project" value="UniProtKB-UniRule"/>
</dbReference>
<dbReference type="InterPro" id="IPR012340">
    <property type="entry name" value="NA-bd_OB-fold"/>
</dbReference>
<keyword evidence="8" id="KW-0067">ATP-binding</keyword>
<dbReference type="SUPFAM" id="SSF47781">
    <property type="entry name" value="RuvA domain 2-like"/>
    <property type="match status" value="1"/>
</dbReference>
<dbReference type="Gene3D" id="1.10.8.10">
    <property type="entry name" value="DNA helicase RuvA subunit, C-terminal domain"/>
    <property type="match status" value="1"/>
</dbReference>
<dbReference type="GO" id="GO:0006310">
    <property type="term" value="P:DNA recombination"/>
    <property type="evidence" value="ECO:0007669"/>
    <property type="project" value="UniProtKB-UniRule"/>
</dbReference>